<protein>
    <submittedName>
        <fullName evidence="5">Tyrosine-type recombinase/integrase</fullName>
    </submittedName>
</protein>
<dbReference type="EMBL" id="CP108318">
    <property type="protein sequence ID" value="WTW66241.1"/>
    <property type="molecule type" value="Genomic_DNA"/>
</dbReference>
<dbReference type="SUPFAM" id="SSF56349">
    <property type="entry name" value="DNA breaking-rejoining enzymes"/>
    <property type="match status" value="1"/>
</dbReference>
<dbReference type="InterPro" id="IPR011010">
    <property type="entry name" value="DNA_brk_join_enz"/>
</dbReference>
<feature type="domain" description="Tyr recombinase" evidence="4">
    <location>
        <begin position="166"/>
        <end position="366"/>
    </location>
</feature>
<dbReference type="AlphaFoldDB" id="A0AAU2VH18"/>
<evidence type="ECO:0000256" key="2">
    <source>
        <dbReference type="ARBA" id="ARBA00023125"/>
    </source>
</evidence>
<accession>A0AAU2VH18</accession>
<dbReference type="GO" id="GO:0015074">
    <property type="term" value="P:DNA integration"/>
    <property type="evidence" value="ECO:0007669"/>
    <property type="project" value="InterPro"/>
</dbReference>
<reference evidence="5" key="1">
    <citation type="submission" date="2022-10" db="EMBL/GenBank/DDBJ databases">
        <title>The complete genomes of actinobacterial strains from the NBC collection.</title>
        <authorList>
            <person name="Joergensen T.S."/>
            <person name="Alvarez Arevalo M."/>
            <person name="Sterndorff E.B."/>
            <person name="Faurdal D."/>
            <person name="Vuksanovic O."/>
            <person name="Mourched A.-S."/>
            <person name="Charusanti P."/>
            <person name="Shaw S."/>
            <person name="Blin K."/>
            <person name="Weber T."/>
        </authorList>
    </citation>
    <scope>NUCLEOTIDE SEQUENCE</scope>
    <source>
        <strain evidence="5">NBC_00003</strain>
    </source>
</reference>
<dbReference type="Gene3D" id="1.10.150.130">
    <property type="match status" value="1"/>
</dbReference>
<dbReference type="InterPro" id="IPR010998">
    <property type="entry name" value="Integrase_recombinase_N"/>
</dbReference>
<dbReference type="Pfam" id="PF00589">
    <property type="entry name" value="Phage_integrase"/>
    <property type="match status" value="1"/>
</dbReference>
<dbReference type="PANTHER" id="PTHR30349">
    <property type="entry name" value="PHAGE INTEGRASE-RELATED"/>
    <property type="match status" value="1"/>
</dbReference>
<keyword evidence="2" id="KW-0238">DNA-binding</keyword>
<organism evidence="5">
    <name type="scientific">Streptomyces sp. NBC_00003</name>
    <dbReference type="NCBI Taxonomy" id="2903608"/>
    <lineage>
        <taxon>Bacteria</taxon>
        <taxon>Bacillati</taxon>
        <taxon>Actinomycetota</taxon>
        <taxon>Actinomycetes</taxon>
        <taxon>Kitasatosporales</taxon>
        <taxon>Streptomycetaceae</taxon>
        <taxon>Streptomyces</taxon>
    </lineage>
</organism>
<evidence type="ECO:0000259" key="4">
    <source>
        <dbReference type="PROSITE" id="PS51898"/>
    </source>
</evidence>
<proteinExistence type="inferred from homology"/>
<comment type="similarity">
    <text evidence="1">Belongs to the 'phage' integrase family.</text>
</comment>
<keyword evidence="3" id="KW-0233">DNA recombination</keyword>
<dbReference type="InterPro" id="IPR002104">
    <property type="entry name" value="Integrase_catalytic"/>
</dbReference>
<dbReference type="GO" id="GO:0003677">
    <property type="term" value="F:DNA binding"/>
    <property type="evidence" value="ECO:0007669"/>
    <property type="project" value="UniProtKB-KW"/>
</dbReference>
<name>A0AAU2VH18_9ACTN</name>
<dbReference type="PROSITE" id="PS51898">
    <property type="entry name" value="TYR_RECOMBINASE"/>
    <property type="match status" value="1"/>
</dbReference>
<sequence>MILKTEKAISPATGAVTWLLVDEETYIPHPESLEYSIYLRGKNRSPETQRNYIPRVGRFLNWCSGRGTDWKTVSLGEMARYKFHVEQSRTLRTDRYPTGKTVNAVVGTACGFLRWCVATGKVAPEIASALSEPRFLQYTPKGFNEGENGQFRHINARVLKAAEIELPPAVLDADQVEQILVAGRTARDRFLLALLLGTGLRIGEALGLRREDMHLLPDSQHLGCQVPGAHVHVRPRQDNTNGARAKAGRHRQVPVEGGVVAAYRDHLVEREGIEQAVGCDFVFVNLVSRHVGRPMSYSNAKQIIERIGDRCGFRARPHMMRHTAATAWIRTGVDPDVVQTLLGHVSAASTAVYLHANDDDLRAAVDLVAAGGGR</sequence>
<dbReference type="InterPro" id="IPR050090">
    <property type="entry name" value="Tyrosine_recombinase_XerCD"/>
</dbReference>
<dbReference type="PANTHER" id="PTHR30349:SF41">
    <property type="entry name" value="INTEGRASE_RECOMBINASE PROTEIN MJ0367-RELATED"/>
    <property type="match status" value="1"/>
</dbReference>
<dbReference type="Gene3D" id="1.10.443.10">
    <property type="entry name" value="Intergrase catalytic core"/>
    <property type="match status" value="1"/>
</dbReference>
<evidence type="ECO:0000256" key="1">
    <source>
        <dbReference type="ARBA" id="ARBA00008857"/>
    </source>
</evidence>
<evidence type="ECO:0000313" key="5">
    <source>
        <dbReference type="EMBL" id="WTW66241.1"/>
    </source>
</evidence>
<gene>
    <name evidence="5" type="ORF">OG549_39625</name>
</gene>
<dbReference type="GO" id="GO:0006310">
    <property type="term" value="P:DNA recombination"/>
    <property type="evidence" value="ECO:0007669"/>
    <property type="project" value="UniProtKB-KW"/>
</dbReference>
<dbReference type="InterPro" id="IPR013762">
    <property type="entry name" value="Integrase-like_cat_sf"/>
</dbReference>
<evidence type="ECO:0000256" key="3">
    <source>
        <dbReference type="ARBA" id="ARBA00023172"/>
    </source>
</evidence>